<organism evidence="2">
    <name type="scientific">Rhizophora mucronata</name>
    <name type="common">Asiatic mangrove</name>
    <dbReference type="NCBI Taxonomy" id="61149"/>
    <lineage>
        <taxon>Eukaryota</taxon>
        <taxon>Viridiplantae</taxon>
        <taxon>Streptophyta</taxon>
        <taxon>Embryophyta</taxon>
        <taxon>Tracheophyta</taxon>
        <taxon>Spermatophyta</taxon>
        <taxon>Magnoliopsida</taxon>
        <taxon>eudicotyledons</taxon>
        <taxon>Gunneridae</taxon>
        <taxon>Pentapetalae</taxon>
        <taxon>rosids</taxon>
        <taxon>fabids</taxon>
        <taxon>Malpighiales</taxon>
        <taxon>Rhizophoraceae</taxon>
        <taxon>Rhizophora</taxon>
    </lineage>
</organism>
<sequence>MNYNSTKKQNHRNYRPRSIYLRK</sequence>
<dbReference type="EMBL" id="GGEC01085049">
    <property type="protein sequence ID" value="MBX65533.1"/>
    <property type="molecule type" value="Transcribed_RNA"/>
</dbReference>
<name>A0A2P2QEV1_RHIMU</name>
<feature type="compositionally biased region" description="Basic residues" evidence="1">
    <location>
        <begin position="8"/>
        <end position="23"/>
    </location>
</feature>
<proteinExistence type="predicted"/>
<reference evidence="2" key="1">
    <citation type="submission" date="2018-02" db="EMBL/GenBank/DDBJ databases">
        <title>Rhizophora mucronata_Transcriptome.</title>
        <authorList>
            <person name="Meera S.P."/>
            <person name="Sreeshan A."/>
            <person name="Augustine A."/>
        </authorList>
    </citation>
    <scope>NUCLEOTIDE SEQUENCE</scope>
    <source>
        <tissue evidence="2">Leaf</tissue>
    </source>
</reference>
<evidence type="ECO:0000313" key="2">
    <source>
        <dbReference type="EMBL" id="MBX65533.1"/>
    </source>
</evidence>
<accession>A0A2P2QEV1</accession>
<evidence type="ECO:0000256" key="1">
    <source>
        <dbReference type="SAM" id="MobiDB-lite"/>
    </source>
</evidence>
<feature type="region of interest" description="Disordered" evidence="1">
    <location>
        <begin position="1"/>
        <end position="23"/>
    </location>
</feature>
<protein>
    <submittedName>
        <fullName evidence="2">Uncharacterized protein</fullName>
    </submittedName>
</protein>
<dbReference type="AlphaFoldDB" id="A0A2P2QEV1"/>